<dbReference type="Proteomes" id="UP000199682">
    <property type="component" value="Unassembled WGS sequence"/>
</dbReference>
<accession>A0A1G9LWY7</accession>
<organism evidence="1 2">
    <name type="scientific">Lentzea albidocapillata subsp. violacea</name>
    <dbReference type="NCBI Taxonomy" id="128104"/>
    <lineage>
        <taxon>Bacteria</taxon>
        <taxon>Bacillati</taxon>
        <taxon>Actinomycetota</taxon>
        <taxon>Actinomycetes</taxon>
        <taxon>Pseudonocardiales</taxon>
        <taxon>Pseudonocardiaceae</taxon>
        <taxon>Lentzea</taxon>
    </lineage>
</organism>
<dbReference type="RefSeq" id="WP_090009226.1">
    <property type="nucleotide sequence ID" value="NZ_FNET01000012.1"/>
</dbReference>
<proteinExistence type="predicted"/>
<name>A0A1G9LWY7_9PSEU</name>
<gene>
    <name evidence="1" type="ORF">SAMN04488074_112210</name>
</gene>
<sequence>MRKIIAAIAACLVLSGCGLGRWEGEIRFKVTSINTCYDGYSDVICATRVYLDLVGDLPGGAPGKSSFKGAFAEPDDFADGSKVRDEVAVGDEIVCVGQEQSEGFEYLNGIPLQLSKCRMA</sequence>
<evidence type="ECO:0000313" key="2">
    <source>
        <dbReference type="Proteomes" id="UP000199682"/>
    </source>
</evidence>
<protein>
    <submittedName>
        <fullName evidence="1">Uncharacterized conserved protein YceK</fullName>
    </submittedName>
</protein>
<evidence type="ECO:0000313" key="1">
    <source>
        <dbReference type="EMBL" id="SDL66423.1"/>
    </source>
</evidence>
<dbReference type="EMBL" id="FNET01000012">
    <property type="protein sequence ID" value="SDL66423.1"/>
    <property type="molecule type" value="Genomic_DNA"/>
</dbReference>
<reference evidence="2" key="1">
    <citation type="submission" date="2016-10" db="EMBL/GenBank/DDBJ databases">
        <authorList>
            <person name="Varghese N."/>
            <person name="Submissions S."/>
        </authorList>
    </citation>
    <scope>NUCLEOTIDE SEQUENCE [LARGE SCALE GENOMIC DNA]</scope>
    <source>
        <strain evidence="2">DSM 44796</strain>
    </source>
</reference>
<dbReference type="AlphaFoldDB" id="A0A1G9LWY7"/>
<dbReference type="PROSITE" id="PS51257">
    <property type="entry name" value="PROKAR_LIPOPROTEIN"/>
    <property type="match status" value="1"/>
</dbReference>